<evidence type="ECO:0000313" key="3">
    <source>
        <dbReference type="EMBL" id="GAA4334439.1"/>
    </source>
</evidence>
<evidence type="ECO:0000256" key="2">
    <source>
        <dbReference type="SAM" id="SignalP"/>
    </source>
</evidence>
<dbReference type="InterPro" id="IPR005064">
    <property type="entry name" value="BUG"/>
</dbReference>
<dbReference type="Gene3D" id="3.40.190.150">
    <property type="entry name" value="Bordetella uptake gene, domain 1"/>
    <property type="match status" value="1"/>
</dbReference>
<dbReference type="SUPFAM" id="SSF53850">
    <property type="entry name" value="Periplasmic binding protein-like II"/>
    <property type="match status" value="1"/>
</dbReference>
<reference evidence="4" key="1">
    <citation type="journal article" date="2019" name="Int. J. Syst. Evol. Microbiol.">
        <title>The Global Catalogue of Microorganisms (GCM) 10K type strain sequencing project: providing services to taxonomists for standard genome sequencing and annotation.</title>
        <authorList>
            <consortium name="The Broad Institute Genomics Platform"/>
            <consortium name="The Broad Institute Genome Sequencing Center for Infectious Disease"/>
            <person name="Wu L."/>
            <person name="Ma J."/>
        </authorList>
    </citation>
    <scope>NUCLEOTIDE SEQUENCE [LARGE SCALE GENOMIC DNA]</scope>
    <source>
        <strain evidence="4">JCM 17666</strain>
    </source>
</reference>
<dbReference type="PANTHER" id="PTHR42928:SF5">
    <property type="entry name" value="BLR1237 PROTEIN"/>
    <property type="match status" value="1"/>
</dbReference>
<dbReference type="PIRSF" id="PIRSF017082">
    <property type="entry name" value="YflP"/>
    <property type="match status" value="1"/>
</dbReference>
<accession>A0ABP8H4Z9</accession>
<sequence length="333" mass="34720">MITLQKKSWCTGVGGAVLACSLLAAGSAMAESADSFPSRPIRVVSGFAPGGGTDVAARIISQPMSARLNGQSVVVDNKPGAAGNIAADFVARSAPDGYTLYLNNATIAMPSMFNNLPFDARKDFAAVSLIGYAPSVLVINPKVLSVRSVKELLDYAKKNPGKLNYASGGVGNITHMAMELLISMTGIDVVHVPYKGGAPSVNAIVAGEVPMGFASATSTLGQIRQGTLLPLAVSSKTRVQALPDVPTLDEAGVKGYESSSWYGLLAPAATPKPIVEKLGNAVRDALKNKELRDKLLAQGLEPPEGGPAEFASYMSGEFDKWEAIIKKSNIKAE</sequence>
<dbReference type="PROSITE" id="PS51257">
    <property type="entry name" value="PROKAR_LIPOPROTEIN"/>
    <property type="match status" value="1"/>
</dbReference>
<evidence type="ECO:0000313" key="4">
    <source>
        <dbReference type="Proteomes" id="UP001501671"/>
    </source>
</evidence>
<dbReference type="InterPro" id="IPR042100">
    <property type="entry name" value="Bug_dom1"/>
</dbReference>
<keyword evidence="2" id="KW-0732">Signal</keyword>
<proteinExistence type="inferred from homology"/>
<feature type="signal peptide" evidence="2">
    <location>
        <begin position="1"/>
        <end position="30"/>
    </location>
</feature>
<feature type="chain" id="PRO_5045156896" evidence="2">
    <location>
        <begin position="31"/>
        <end position="333"/>
    </location>
</feature>
<comment type="caution">
    <text evidence="3">The sequence shown here is derived from an EMBL/GenBank/DDBJ whole genome shotgun (WGS) entry which is preliminary data.</text>
</comment>
<dbReference type="EMBL" id="BAABFO010000012">
    <property type="protein sequence ID" value="GAA4334439.1"/>
    <property type="molecule type" value="Genomic_DNA"/>
</dbReference>
<dbReference type="Pfam" id="PF03401">
    <property type="entry name" value="TctC"/>
    <property type="match status" value="1"/>
</dbReference>
<protein>
    <submittedName>
        <fullName evidence="3">Tripartite tricarboxylate transporter substrate binding protein</fullName>
    </submittedName>
</protein>
<name>A0ABP8H4Z9_9BURK</name>
<comment type="similarity">
    <text evidence="1">Belongs to the UPF0065 (bug) family.</text>
</comment>
<dbReference type="PANTHER" id="PTHR42928">
    <property type="entry name" value="TRICARBOXYLATE-BINDING PROTEIN"/>
    <property type="match status" value="1"/>
</dbReference>
<dbReference type="Proteomes" id="UP001501671">
    <property type="component" value="Unassembled WGS sequence"/>
</dbReference>
<keyword evidence="4" id="KW-1185">Reference proteome</keyword>
<evidence type="ECO:0000256" key="1">
    <source>
        <dbReference type="ARBA" id="ARBA00006987"/>
    </source>
</evidence>
<dbReference type="RefSeq" id="WP_345250240.1">
    <property type="nucleotide sequence ID" value="NZ_BAABFO010000012.1"/>
</dbReference>
<organism evidence="3 4">
    <name type="scientific">Pigmentiphaga soli</name>
    <dbReference type="NCBI Taxonomy" id="1007095"/>
    <lineage>
        <taxon>Bacteria</taxon>
        <taxon>Pseudomonadati</taxon>
        <taxon>Pseudomonadota</taxon>
        <taxon>Betaproteobacteria</taxon>
        <taxon>Burkholderiales</taxon>
        <taxon>Alcaligenaceae</taxon>
        <taxon>Pigmentiphaga</taxon>
    </lineage>
</organism>
<gene>
    <name evidence="3" type="ORF">GCM10023144_26680</name>
</gene>
<dbReference type="CDD" id="cd13578">
    <property type="entry name" value="PBP2_Bug27"/>
    <property type="match status" value="1"/>
</dbReference>
<dbReference type="Gene3D" id="3.40.190.10">
    <property type="entry name" value="Periplasmic binding protein-like II"/>
    <property type="match status" value="1"/>
</dbReference>